<keyword evidence="8 11" id="KW-0472">Membrane</keyword>
<comment type="similarity">
    <text evidence="2">Belongs to the major facilitator superfamily. Metabolite:H+ Symporter (MHS) family (TC 2.A.1.6) family.</text>
</comment>
<dbReference type="RefSeq" id="WP_066784405.1">
    <property type="nucleotide sequence ID" value="NZ_CP014806.1"/>
</dbReference>
<accession>A0A143H9N2</accession>
<evidence type="ECO:0000256" key="7">
    <source>
        <dbReference type="ARBA" id="ARBA00022989"/>
    </source>
</evidence>
<dbReference type="InterPro" id="IPR036259">
    <property type="entry name" value="MFS_trans_sf"/>
</dbReference>
<feature type="transmembrane region" description="Helical" evidence="11">
    <location>
        <begin position="197"/>
        <end position="216"/>
    </location>
</feature>
<feature type="transmembrane region" description="Helical" evidence="11">
    <location>
        <begin position="124"/>
        <end position="151"/>
    </location>
</feature>
<evidence type="ECO:0000256" key="10">
    <source>
        <dbReference type="ARBA" id="ARBA00039918"/>
    </source>
</evidence>
<feature type="transmembrane region" description="Helical" evidence="11">
    <location>
        <begin position="413"/>
        <end position="431"/>
    </location>
</feature>
<keyword evidence="5 11" id="KW-0812">Transmembrane</keyword>
<feature type="transmembrane region" description="Helical" evidence="11">
    <location>
        <begin position="341"/>
        <end position="359"/>
    </location>
</feature>
<dbReference type="PROSITE" id="PS00217">
    <property type="entry name" value="SUGAR_TRANSPORT_2"/>
    <property type="match status" value="1"/>
</dbReference>
<feature type="transmembrane region" description="Helical" evidence="11">
    <location>
        <begin position="252"/>
        <end position="274"/>
    </location>
</feature>
<dbReference type="FunFam" id="1.20.1250.20:FF:000001">
    <property type="entry name" value="Dicarboxylate MFS transporter"/>
    <property type="match status" value="1"/>
</dbReference>
<dbReference type="EMBL" id="CP014806">
    <property type="protein sequence ID" value="AMW98080.1"/>
    <property type="molecule type" value="Genomic_DNA"/>
</dbReference>
<dbReference type="Gene3D" id="1.20.1250.20">
    <property type="entry name" value="MFS general substrate transporter like domains"/>
    <property type="match status" value="2"/>
</dbReference>
<dbReference type="GO" id="GO:0015293">
    <property type="term" value="F:symporter activity"/>
    <property type="evidence" value="ECO:0007669"/>
    <property type="project" value="UniProtKB-KW"/>
</dbReference>
<feature type="transmembrane region" description="Helical" evidence="11">
    <location>
        <begin position="286"/>
        <end position="306"/>
    </location>
</feature>
<comment type="function">
    <text evidence="9">May be a proton symporter involved in the uptake of osmolytes such as proline and glycine betaine.</text>
</comment>
<evidence type="ECO:0000313" key="14">
    <source>
        <dbReference type="Proteomes" id="UP000076021"/>
    </source>
</evidence>
<dbReference type="InterPro" id="IPR005829">
    <property type="entry name" value="Sugar_transporter_CS"/>
</dbReference>
<feature type="transmembrane region" description="Helical" evidence="11">
    <location>
        <begin position="97"/>
        <end position="118"/>
    </location>
</feature>
<evidence type="ECO:0000256" key="6">
    <source>
        <dbReference type="ARBA" id="ARBA00022847"/>
    </source>
</evidence>
<organism evidence="13 14">
    <name type="scientific">Rummeliibacillus stabekisii</name>
    <dbReference type="NCBI Taxonomy" id="241244"/>
    <lineage>
        <taxon>Bacteria</taxon>
        <taxon>Bacillati</taxon>
        <taxon>Bacillota</taxon>
        <taxon>Bacilli</taxon>
        <taxon>Bacillales</taxon>
        <taxon>Caryophanaceae</taxon>
        <taxon>Rummeliibacillus</taxon>
    </lineage>
</organism>
<comment type="subcellular location">
    <subcellularLocation>
        <location evidence="1">Cell membrane</location>
        <topology evidence="1">Multi-pass membrane protein</topology>
    </subcellularLocation>
</comment>
<dbReference type="Proteomes" id="UP000076021">
    <property type="component" value="Chromosome"/>
</dbReference>
<feature type="domain" description="Major facilitator superfamily (MFS) profile" evidence="12">
    <location>
        <begin position="24"/>
        <end position="435"/>
    </location>
</feature>
<feature type="transmembrane region" description="Helical" evidence="11">
    <location>
        <begin position="318"/>
        <end position="335"/>
    </location>
</feature>
<evidence type="ECO:0000256" key="11">
    <source>
        <dbReference type="SAM" id="Phobius"/>
    </source>
</evidence>
<feature type="transmembrane region" description="Helical" evidence="11">
    <location>
        <begin position="380"/>
        <end position="401"/>
    </location>
</feature>
<gene>
    <name evidence="13" type="ORF">ATY39_00795</name>
</gene>
<feature type="transmembrane region" description="Helical" evidence="11">
    <location>
        <begin position="39"/>
        <end position="58"/>
    </location>
</feature>
<evidence type="ECO:0000256" key="4">
    <source>
        <dbReference type="ARBA" id="ARBA00022475"/>
    </source>
</evidence>
<sequence length="484" mass="53990">MVQKNLDIEPSDINIVSSKKAKKAVFATGVGNMMEWFDFGLYAYLAVVISELFFAGVSNPSLQLVFTFATFAVAFLIRPLGGIFFGRIGDKYGRKIVLSTTIIMMAISTLLIGILPTYEQIGVWAPILLLVARMIQGFSTGGEYSGAMVYIAESSPDKKRGTLGSGLEIGTLVGYIFASGVVTLLTFMLSHEQMLSWGWRLPFIIAAPIGLVGLYLRRHLDESPVFEEMEEARENEEHIPFRDIIKYYKKDLLLSIVIVAFFNITNYMILSYIPSYMTEVLHIHNTVSLVILLVVMMIMIPLALFFGRWSDKIGNKRIVQIGLLGTLILAVPAFSMMGYGHIGWIFAGVFLLGFFLSCYEGTMPSLLPTLFFSDVRYRALAVSFNISVSIFGGTTPLVASYLVHATKNPLSPAIYLMVISIIGFVIFTWLFRDTSGRPLKGSFPAVDSRKEFKEVLDQDPDDVLWWQSETMEAKEAELQAKMAD</sequence>
<evidence type="ECO:0000256" key="8">
    <source>
        <dbReference type="ARBA" id="ARBA00023136"/>
    </source>
</evidence>
<dbReference type="KEGG" id="rst:ATY39_00795"/>
<feature type="transmembrane region" description="Helical" evidence="11">
    <location>
        <begin position="172"/>
        <end position="191"/>
    </location>
</feature>
<dbReference type="InterPro" id="IPR020846">
    <property type="entry name" value="MFS_dom"/>
</dbReference>
<dbReference type="InterPro" id="IPR011701">
    <property type="entry name" value="MFS"/>
</dbReference>
<evidence type="ECO:0000256" key="9">
    <source>
        <dbReference type="ARBA" id="ARBA00037295"/>
    </source>
</evidence>
<dbReference type="SUPFAM" id="SSF103473">
    <property type="entry name" value="MFS general substrate transporter"/>
    <property type="match status" value="1"/>
</dbReference>
<evidence type="ECO:0000256" key="3">
    <source>
        <dbReference type="ARBA" id="ARBA00022448"/>
    </source>
</evidence>
<dbReference type="OrthoDB" id="9783227at2"/>
<keyword evidence="14" id="KW-1185">Reference proteome</keyword>
<evidence type="ECO:0000256" key="1">
    <source>
        <dbReference type="ARBA" id="ARBA00004651"/>
    </source>
</evidence>
<dbReference type="AlphaFoldDB" id="A0A143H9N2"/>
<feature type="transmembrane region" description="Helical" evidence="11">
    <location>
        <begin position="64"/>
        <end position="85"/>
    </location>
</feature>
<dbReference type="CDD" id="cd17366">
    <property type="entry name" value="MFS_ProP"/>
    <property type="match status" value="1"/>
</dbReference>
<keyword evidence="3" id="KW-0813">Transport</keyword>
<reference evidence="13 14" key="1">
    <citation type="journal article" date="2016" name="Genome Announc.">
        <title>Whole-Genome Sequence of Rummeliibacillus stabekisii Strain PP9 Isolated from Antarctic Soil.</title>
        <authorList>
            <person name="da Mota F.F."/>
            <person name="Vollu R.E."/>
            <person name="Jurelevicius D."/>
            <person name="Seldin L."/>
        </authorList>
    </citation>
    <scope>NUCLEOTIDE SEQUENCE [LARGE SCALE GENOMIC DNA]</scope>
    <source>
        <strain evidence="13 14">PP9</strain>
    </source>
</reference>
<dbReference type="PANTHER" id="PTHR43528:SF1">
    <property type="entry name" value="ALPHA-KETOGLUTARATE PERMEASE"/>
    <property type="match status" value="1"/>
</dbReference>
<dbReference type="InterPro" id="IPR051084">
    <property type="entry name" value="H+-coupled_symporters"/>
</dbReference>
<dbReference type="Pfam" id="PF07690">
    <property type="entry name" value="MFS_1"/>
    <property type="match status" value="1"/>
</dbReference>
<keyword evidence="4" id="KW-1003">Cell membrane</keyword>
<evidence type="ECO:0000259" key="12">
    <source>
        <dbReference type="PROSITE" id="PS50850"/>
    </source>
</evidence>
<reference evidence="14" key="2">
    <citation type="submission" date="2016-03" db="EMBL/GenBank/DDBJ databases">
        <authorList>
            <person name="Ploux O."/>
        </authorList>
    </citation>
    <scope>NUCLEOTIDE SEQUENCE [LARGE SCALE GENOMIC DNA]</scope>
    <source>
        <strain evidence="14">PP9</strain>
    </source>
</reference>
<evidence type="ECO:0000313" key="13">
    <source>
        <dbReference type="EMBL" id="AMW98080.1"/>
    </source>
</evidence>
<keyword evidence="6" id="KW-0769">Symport</keyword>
<dbReference type="PANTHER" id="PTHR43528">
    <property type="entry name" value="ALPHA-KETOGLUTARATE PERMEASE"/>
    <property type="match status" value="1"/>
</dbReference>
<name>A0A143H9N2_9BACL</name>
<evidence type="ECO:0000256" key="5">
    <source>
        <dbReference type="ARBA" id="ARBA00022692"/>
    </source>
</evidence>
<dbReference type="STRING" id="241244.ATY39_00795"/>
<proteinExistence type="inferred from homology"/>
<dbReference type="GO" id="GO:0005886">
    <property type="term" value="C:plasma membrane"/>
    <property type="evidence" value="ECO:0007669"/>
    <property type="project" value="UniProtKB-SubCell"/>
</dbReference>
<protein>
    <recommendedName>
        <fullName evidence="10">Putative proline/betaine transporter</fullName>
    </recommendedName>
</protein>
<dbReference type="PROSITE" id="PS50850">
    <property type="entry name" value="MFS"/>
    <property type="match status" value="1"/>
</dbReference>
<keyword evidence="7 11" id="KW-1133">Transmembrane helix</keyword>
<evidence type="ECO:0000256" key="2">
    <source>
        <dbReference type="ARBA" id="ARBA00008240"/>
    </source>
</evidence>